<dbReference type="PANTHER" id="PTHR11927">
    <property type="entry name" value="GALACTOSIDE 2-L-FUCOSYLTRANSFERASE"/>
    <property type="match status" value="1"/>
</dbReference>
<keyword evidence="3" id="KW-0812">Transmembrane</keyword>
<dbReference type="Proteomes" id="UP000695022">
    <property type="component" value="Unplaced"/>
</dbReference>
<dbReference type="InterPro" id="IPR002516">
    <property type="entry name" value="Glyco_trans_11"/>
</dbReference>
<evidence type="ECO:0000313" key="4">
    <source>
        <dbReference type="Proteomes" id="UP000695022"/>
    </source>
</evidence>
<keyword evidence="2 3" id="KW-0808">Transferase</keyword>
<keyword evidence="3" id="KW-0735">Signal-anchor</keyword>
<reference evidence="5" key="1">
    <citation type="submission" date="2025-08" db="UniProtKB">
        <authorList>
            <consortium name="RefSeq"/>
        </authorList>
    </citation>
    <scope>IDENTIFICATION</scope>
</reference>
<sequence>MENLPPDDISVPMRNKRNRYGGYGGAAPRLIQISAEVSSKLSMKVVRLRKSALFYCIVVVAIPAMCFFNYYHIYSVRRKLGADSVIGTLPQIKERLAHQGGNRLLRFRDMFVVQSSVPFNISRYTASNFTGLLTTTLEGNLAEQMFQLACTHAIATANKLQTAVTPGSQLMKFLRPSVAQVILPMHYVRPLTIGGSSVERNLTEIGDAYNTLVGRLRSWRYLAPYENETKRFFVFNAHVVRRASAILDSLYRRHDRRKFAITVGVHVARHGKSLLSVGKPDTKPPTVAFLASAMNRARKKYSRPLFVVATDDRKWSAENIVAADGDVAYVDLLEGHRHERTMAESERRLVEMYTVSRCNHTIITDGVFGWWAAFLSDGEKVYPKVTDDDDDDASLRTAARDIYPDSWTPLS</sequence>
<comment type="pathway">
    <text evidence="3">Protein modification; protein glycosylation.</text>
</comment>
<evidence type="ECO:0000313" key="5">
    <source>
        <dbReference type="RefSeq" id="XP_014678235.1"/>
    </source>
</evidence>
<keyword evidence="3" id="KW-0472">Membrane</keyword>
<dbReference type="EC" id="2.4.1.-" evidence="3"/>
<dbReference type="RefSeq" id="XP_014678235.1">
    <property type="nucleotide sequence ID" value="XM_014822749.1"/>
</dbReference>
<gene>
    <name evidence="5" type="primary">LOC106818035</name>
</gene>
<feature type="transmembrane region" description="Helical" evidence="3">
    <location>
        <begin position="52"/>
        <end position="71"/>
    </location>
</feature>
<comment type="subcellular location">
    <subcellularLocation>
        <location evidence="3">Golgi apparatus</location>
        <location evidence="3">Golgi stack membrane</location>
        <topology evidence="3">Single-pass type II membrane protein</topology>
    </subcellularLocation>
</comment>
<keyword evidence="4" id="KW-1185">Reference proteome</keyword>
<evidence type="ECO:0000256" key="2">
    <source>
        <dbReference type="ARBA" id="ARBA00022679"/>
    </source>
</evidence>
<comment type="similarity">
    <text evidence="3">Belongs to the glycosyltransferase 11 family.</text>
</comment>
<keyword evidence="3" id="KW-0325">Glycoprotein</keyword>
<organism evidence="4 5">
    <name type="scientific">Priapulus caudatus</name>
    <name type="common">Priapulid worm</name>
    <dbReference type="NCBI Taxonomy" id="37621"/>
    <lineage>
        <taxon>Eukaryota</taxon>
        <taxon>Metazoa</taxon>
        <taxon>Ecdysozoa</taxon>
        <taxon>Scalidophora</taxon>
        <taxon>Priapulida</taxon>
        <taxon>Priapulimorpha</taxon>
        <taxon>Priapulimorphida</taxon>
        <taxon>Priapulidae</taxon>
        <taxon>Priapulus</taxon>
    </lineage>
</organism>
<evidence type="ECO:0000256" key="3">
    <source>
        <dbReference type="RuleBase" id="RU363129"/>
    </source>
</evidence>
<dbReference type="Pfam" id="PF01531">
    <property type="entry name" value="Glyco_transf_11"/>
    <property type="match status" value="1"/>
</dbReference>
<proteinExistence type="inferred from homology"/>
<protein>
    <recommendedName>
        <fullName evidence="3">L-Fucosyltransferase</fullName>
        <ecNumber evidence="3">2.4.1.-</ecNumber>
    </recommendedName>
</protein>
<keyword evidence="3" id="KW-1133">Transmembrane helix</keyword>
<keyword evidence="3" id="KW-0333">Golgi apparatus</keyword>
<dbReference type="GeneID" id="106818035"/>
<dbReference type="PANTHER" id="PTHR11927:SF9">
    <property type="entry name" value="L-FUCOSYLTRANSFERASE"/>
    <property type="match status" value="1"/>
</dbReference>
<accession>A0ABM1F1B4</accession>
<evidence type="ECO:0000256" key="1">
    <source>
        <dbReference type="ARBA" id="ARBA00022676"/>
    </source>
</evidence>
<keyword evidence="1 3" id="KW-0328">Glycosyltransferase</keyword>
<name>A0ABM1F1B4_PRICU</name>